<dbReference type="OrthoDB" id="399145at2"/>
<evidence type="ECO:0000313" key="2">
    <source>
        <dbReference type="Proteomes" id="UP000267246"/>
    </source>
</evidence>
<proteinExistence type="predicted"/>
<dbReference type="RefSeq" id="WP_121940827.1">
    <property type="nucleotide sequence ID" value="NZ_CP137846.1"/>
</dbReference>
<keyword evidence="2" id="KW-1185">Reference proteome</keyword>
<protein>
    <submittedName>
        <fullName evidence="1">Uncharacterized protein</fullName>
    </submittedName>
</protein>
<evidence type="ECO:0000313" key="1">
    <source>
        <dbReference type="EMBL" id="RMA78523.1"/>
    </source>
</evidence>
<dbReference type="EMBL" id="REFI01000007">
    <property type="protein sequence ID" value="RMA78523.1"/>
    <property type="molecule type" value="Genomic_DNA"/>
</dbReference>
<name>A0A3M0A0I9_9BACT</name>
<dbReference type="AlphaFoldDB" id="A0A3M0A0I9"/>
<sequence>MKLAEIKQIIEQILMTIPGIVALKTRNETGEDLDGQACVTFFENNNNIVDIKLGLILLSNASAKSIVETAHKTITFQLKKLNISLGNLSVTIRGTK</sequence>
<accession>A0A3M0A0I9</accession>
<gene>
    <name evidence="1" type="ORF">JN00_0353</name>
</gene>
<reference evidence="1 2" key="1">
    <citation type="submission" date="2018-10" db="EMBL/GenBank/DDBJ databases">
        <title>Genomic Encyclopedia of Archaeal and Bacterial Type Strains, Phase II (KMG-II): from individual species to whole genera.</title>
        <authorList>
            <person name="Goeker M."/>
        </authorList>
    </citation>
    <scope>NUCLEOTIDE SEQUENCE [LARGE SCALE GENOMIC DNA]</scope>
    <source>
        <strain evidence="1 2">ATCC 29870</strain>
    </source>
</reference>
<dbReference type="Proteomes" id="UP000267246">
    <property type="component" value="Unassembled WGS sequence"/>
</dbReference>
<comment type="caution">
    <text evidence="1">The sequence shown here is derived from an EMBL/GenBank/DDBJ whole genome shotgun (WGS) entry which is preliminary data.</text>
</comment>
<organism evidence="1 2">
    <name type="scientific">Metamycoplasma subdolum</name>
    <dbReference type="NCBI Taxonomy" id="92407"/>
    <lineage>
        <taxon>Bacteria</taxon>
        <taxon>Bacillati</taxon>
        <taxon>Mycoplasmatota</taxon>
        <taxon>Mycoplasmoidales</taxon>
        <taxon>Metamycoplasmataceae</taxon>
        <taxon>Metamycoplasma</taxon>
    </lineage>
</organism>